<keyword evidence="4" id="KW-0560">Oxidoreductase</keyword>
<evidence type="ECO:0000259" key="6">
    <source>
        <dbReference type="Pfam" id="PF01266"/>
    </source>
</evidence>
<evidence type="ECO:0000256" key="5">
    <source>
        <dbReference type="ARBA" id="ARBA00037941"/>
    </source>
</evidence>
<sequence length="376" mass="40398">MVHLISGADADTVVIGAGVVGLAVARELAVAGTRVMVLEQHSNIGAETSSRNSEVIHAGLYYPTGSLKAQCCVKGKHLIYEFCARHGVDHQRLGKLIVATDKAQLPDLVRLQAQATANGVDDLVLMDAREVHQLEPELFCEGALYSPSTGIVDSHGLMMALQSSLEARGGEVVLRTRIERVEQSGALFCLQMADGFQLTCRQLVVACGLYGVDVLKALAPRLKTKLPSRYYAKGNYFAHDGRVPFSHLVYPVPEPGGLGVHLTLDLGGQGRFGPDVEWLEVTSPEEIDYGVSQVRLERFYNAIRRYWPDLEAGSLRPDYTGVRPKVVPEGAPAADFQVLSPTDLGIEGLVAFAGIESPGLTAALSLAQLAADALKT</sequence>
<dbReference type="Gene3D" id="3.50.50.60">
    <property type="entry name" value="FAD/NAD(P)-binding domain"/>
    <property type="match status" value="1"/>
</dbReference>
<accession>A0A1U7JDP1</accession>
<dbReference type="Gene3D" id="3.30.9.10">
    <property type="entry name" value="D-Amino Acid Oxidase, subunit A, domain 2"/>
    <property type="match status" value="1"/>
</dbReference>
<dbReference type="PANTHER" id="PTHR43104">
    <property type="entry name" value="L-2-HYDROXYGLUTARATE DEHYDROGENASE, MITOCHONDRIAL"/>
    <property type="match status" value="1"/>
</dbReference>
<evidence type="ECO:0000256" key="3">
    <source>
        <dbReference type="ARBA" id="ARBA00022827"/>
    </source>
</evidence>
<keyword evidence="8" id="KW-1185">Reference proteome</keyword>
<evidence type="ECO:0000256" key="2">
    <source>
        <dbReference type="ARBA" id="ARBA00022630"/>
    </source>
</evidence>
<feature type="domain" description="FAD dependent oxidoreductase" evidence="6">
    <location>
        <begin position="11"/>
        <end position="372"/>
    </location>
</feature>
<evidence type="ECO:0000313" key="8">
    <source>
        <dbReference type="Proteomes" id="UP000185783"/>
    </source>
</evidence>
<dbReference type="PANTHER" id="PTHR43104:SF4">
    <property type="entry name" value="L-2-HYDROXYGLUTARATE DEHYDROGENASE, MITOCHONDRIAL"/>
    <property type="match status" value="1"/>
</dbReference>
<evidence type="ECO:0000256" key="1">
    <source>
        <dbReference type="ARBA" id="ARBA00001974"/>
    </source>
</evidence>
<dbReference type="EMBL" id="LVVZ01000032">
    <property type="protein sequence ID" value="OKL42859.1"/>
    <property type="molecule type" value="Genomic_DNA"/>
</dbReference>
<name>A0A1U7JDP1_9HYPH</name>
<dbReference type="SUPFAM" id="SSF51905">
    <property type="entry name" value="FAD/NAD(P)-binding domain"/>
    <property type="match status" value="1"/>
</dbReference>
<evidence type="ECO:0000313" key="7">
    <source>
        <dbReference type="EMBL" id="OKL42859.1"/>
    </source>
</evidence>
<reference evidence="7 8" key="1">
    <citation type="submission" date="2016-03" db="EMBL/GenBank/DDBJ databases">
        <title>Genome sequence of Nesiotobacter sp. nov., a moderately halophilic alphaproteobacterium isolated from the Yellow Sea, China.</title>
        <authorList>
            <person name="Zhang G."/>
            <person name="Zhang R."/>
        </authorList>
    </citation>
    <scope>NUCLEOTIDE SEQUENCE [LARGE SCALE GENOMIC DNA]</scope>
    <source>
        <strain evidence="7 8">WB1-6</strain>
    </source>
</reference>
<keyword evidence="3" id="KW-0274">FAD</keyword>
<comment type="cofactor">
    <cofactor evidence="1">
        <name>FAD</name>
        <dbReference type="ChEBI" id="CHEBI:57692"/>
    </cofactor>
</comment>
<proteinExistence type="inferred from homology"/>
<dbReference type="InterPro" id="IPR006076">
    <property type="entry name" value="FAD-dep_OxRdtase"/>
</dbReference>
<gene>
    <name evidence="7" type="ORF">A3843_16975</name>
</gene>
<dbReference type="Proteomes" id="UP000185783">
    <property type="component" value="Unassembled WGS sequence"/>
</dbReference>
<dbReference type="STRING" id="197461.A3843_16975"/>
<dbReference type="RefSeq" id="WP_028481853.1">
    <property type="nucleotide sequence ID" value="NZ_LVVZ01000032.1"/>
</dbReference>
<dbReference type="Pfam" id="PF01266">
    <property type="entry name" value="DAO"/>
    <property type="match status" value="1"/>
</dbReference>
<protein>
    <submittedName>
        <fullName evidence="7">FAD-dependent oxidoreductase</fullName>
    </submittedName>
</protein>
<comment type="caution">
    <text evidence="7">The sequence shown here is derived from an EMBL/GenBank/DDBJ whole genome shotgun (WGS) entry which is preliminary data.</text>
</comment>
<dbReference type="AlphaFoldDB" id="A0A1U7JDP1"/>
<keyword evidence="2" id="KW-0285">Flavoprotein</keyword>
<dbReference type="GO" id="GO:0047545">
    <property type="term" value="F:(S)-2-hydroxyglutarate dehydrogenase activity"/>
    <property type="evidence" value="ECO:0007669"/>
    <property type="project" value="TreeGrafter"/>
</dbReference>
<comment type="similarity">
    <text evidence="5">Belongs to the L2HGDH family.</text>
</comment>
<evidence type="ECO:0000256" key="4">
    <source>
        <dbReference type="ARBA" id="ARBA00023002"/>
    </source>
</evidence>
<organism evidence="7 8">
    <name type="scientific">Pseudovibrio exalbescens</name>
    <dbReference type="NCBI Taxonomy" id="197461"/>
    <lineage>
        <taxon>Bacteria</taxon>
        <taxon>Pseudomonadati</taxon>
        <taxon>Pseudomonadota</taxon>
        <taxon>Alphaproteobacteria</taxon>
        <taxon>Hyphomicrobiales</taxon>
        <taxon>Stappiaceae</taxon>
        <taxon>Pseudovibrio</taxon>
    </lineage>
</organism>
<dbReference type="InterPro" id="IPR036188">
    <property type="entry name" value="FAD/NAD-bd_sf"/>
</dbReference>